<dbReference type="InParanoid" id="A0A1D6F651"/>
<name>A0A1D6F651_MAIZE</name>
<gene>
    <name evidence="1" type="ORF">ZEAMMB73_Zm00001d007405</name>
</gene>
<evidence type="ECO:0000313" key="1">
    <source>
        <dbReference type="EMBL" id="ONM26751.1"/>
    </source>
</evidence>
<protein>
    <submittedName>
        <fullName evidence="1">Uncharacterized protein</fullName>
    </submittedName>
</protein>
<reference evidence="1" key="1">
    <citation type="submission" date="2015-12" db="EMBL/GenBank/DDBJ databases">
        <title>Update maize B73 reference genome by single molecule sequencing technologies.</title>
        <authorList>
            <consortium name="Maize Genome Sequencing Project"/>
            <person name="Ware D."/>
        </authorList>
    </citation>
    <scope>NUCLEOTIDE SEQUENCE [LARGE SCALE GENOMIC DNA]</scope>
    <source>
        <tissue evidence="1">Seedling</tissue>
    </source>
</reference>
<dbReference type="EMBL" id="CM007648">
    <property type="protein sequence ID" value="ONM26751.1"/>
    <property type="molecule type" value="Genomic_DNA"/>
</dbReference>
<dbReference type="AlphaFoldDB" id="A0A1D6F651"/>
<organism evidence="1">
    <name type="scientific">Zea mays</name>
    <name type="common">Maize</name>
    <dbReference type="NCBI Taxonomy" id="4577"/>
    <lineage>
        <taxon>Eukaryota</taxon>
        <taxon>Viridiplantae</taxon>
        <taxon>Streptophyta</taxon>
        <taxon>Embryophyta</taxon>
        <taxon>Tracheophyta</taxon>
        <taxon>Spermatophyta</taxon>
        <taxon>Magnoliopsida</taxon>
        <taxon>Liliopsida</taxon>
        <taxon>Poales</taxon>
        <taxon>Poaceae</taxon>
        <taxon>PACMAD clade</taxon>
        <taxon>Panicoideae</taxon>
        <taxon>Andropogonodae</taxon>
        <taxon>Andropogoneae</taxon>
        <taxon>Tripsacinae</taxon>
        <taxon>Zea</taxon>
    </lineage>
</organism>
<dbReference type="STRING" id="4577.A0A1D6F651"/>
<proteinExistence type="predicted"/>
<sequence length="256" mass="28842">MEPSSPQIDATRGLLKDHATRHHNPPKTDLVYIYISPFSGRRSPISIRASIEELVTSSMHSCSSGRGISRLGSLQMTNDSAFRWAQRIRSYHIRKGESVEQCLACHSYMCSAWRSGLSYSHVRLLQRSSKPIKISRLWSSFFAYFMCLEVQALVPAGSPNANKSKSRGNDPDDDLCLMDPDGNNLKPEMLAERSCSKTNLCRDYGYTKLYKGGGSEFCASQEAFRSISLFFEFMRAAQDNITALMELDGVIRLDWI</sequence>
<accession>A0A1D6F651</accession>